<dbReference type="AlphaFoldDB" id="A0A430B2Z5"/>
<sequence>MLKGKIYPVNSARIPVQNPFILIARHVDRYPAGNGDMAPAAFPDDWERGNDFTSNRGWHMYHGEYVPGFPAHPHRGFETITYARQGTIDHFDSHGNYGRYGDGDIQWMISGKGLQHAEMFPLIHTDKENPFEIVQIWLNLPSHMKMAEPSYRMHWREQTPVVSLSEKNPAENQLKVLVGRYFATAAQRPADTSYGFDEDHYINVWDGHLKKGEKITMPKFPEDVKVQLYVADGLLAAADYEVVSDSLLVYTSDTELVFTAREDTEFMVFTGKAIDEEVFAYGPFVMNTREEVIQAYRDFEKNQFGGWPWSSSAPVIPSDKGRFSVHDKGSKITYPSDASEIS</sequence>
<dbReference type="Proteomes" id="UP000286773">
    <property type="component" value="Unassembled WGS sequence"/>
</dbReference>
<evidence type="ECO:0000259" key="4">
    <source>
        <dbReference type="Pfam" id="PF05726"/>
    </source>
</evidence>
<feature type="domain" description="Pirin N-terminal" evidence="3">
    <location>
        <begin position="62"/>
        <end position="138"/>
    </location>
</feature>
<evidence type="ECO:0000313" key="6">
    <source>
        <dbReference type="Proteomes" id="UP000286773"/>
    </source>
</evidence>
<feature type="domain" description="Pirin C-terminal" evidence="4">
    <location>
        <begin position="204"/>
        <end position="305"/>
    </location>
</feature>
<gene>
    <name evidence="5" type="ORF">CBF27_01490</name>
</gene>
<dbReference type="InterPro" id="IPR014710">
    <property type="entry name" value="RmlC-like_jellyroll"/>
</dbReference>
<comment type="caution">
    <text evidence="5">The sequence shown here is derived from an EMBL/GenBank/DDBJ whole genome shotgun (WGS) entry which is preliminary data.</text>
</comment>
<dbReference type="Pfam" id="PF02678">
    <property type="entry name" value="Pirin"/>
    <property type="match status" value="1"/>
</dbReference>
<dbReference type="InterPro" id="IPR008778">
    <property type="entry name" value="Pirin_C_dom"/>
</dbReference>
<reference evidence="5 6" key="1">
    <citation type="submission" date="2017-05" db="EMBL/GenBank/DDBJ databases">
        <title>Vagococcus spp. assemblies.</title>
        <authorList>
            <person name="Gulvik C.A."/>
        </authorList>
    </citation>
    <scope>NUCLEOTIDE SEQUENCE [LARGE SCALE GENOMIC DNA]</scope>
    <source>
        <strain evidence="5 6">LMG 24798</strain>
    </source>
</reference>
<dbReference type="PANTHER" id="PTHR13903">
    <property type="entry name" value="PIRIN-RELATED"/>
    <property type="match status" value="1"/>
</dbReference>
<comment type="similarity">
    <text evidence="1 2">Belongs to the pirin family.</text>
</comment>
<dbReference type="InterPro" id="IPR012093">
    <property type="entry name" value="Pirin"/>
</dbReference>
<dbReference type="Gene3D" id="2.60.120.10">
    <property type="entry name" value="Jelly Rolls"/>
    <property type="match status" value="2"/>
</dbReference>
<evidence type="ECO:0000259" key="3">
    <source>
        <dbReference type="Pfam" id="PF02678"/>
    </source>
</evidence>
<protein>
    <recommendedName>
        <fullName evidence="7">Pirin</fullName>
    </recommendedName>
</protein>
<organism evidence="5 6">
    <name type="scientific">Vagococcus acidifermentans</name>
    <dbReference type="NCBI Taxonomy" id="564710"/>
    <lineage>
        <taxon>Bacteria</taxon>
        <taxon>Bacillati</taxon>
        <taxon>Bacillota</taxon>
        <taxon>Bacilli</taxon>
        <taxon>Lactobacillales</taxon>
        <taxon>Enterococcaceae</taxon>
        <taxon>Vagococcus</taxon>
    </lineage>
</organism>
<dbReference type="InterPro" id="IPR011051">
    <property type="entry name" value="RmlC_Cupin_sf"/>
</dbReference>
<keyword evidence="6" id="KW-1185">Reference proteome</keyword>
<accession>A0A430B2Z5</accession>
<dbReference type="RefSeq" id="WP_126811662.1">
    <property type="nucleotide sequence ID" value="NZ_NGKC01000001.1"/>
</dbReference>
<evidence type="ECO:0008006" key="7">
    <source>
        <dbReference type="Google" id="ProtNLM"/>
    </source>
</evidence>
<evidence type="ECO:0000256" key="2">
    <source>
        <dbReference type="RuleBase" id="RU003457"/>
    </source>
</evidence>
<dbReference type="EMBL" id="NGKC01000001">
    <property type="protein sequence ID" value="RSU14679.1"/>
    <property type="molecule type" value="Genomic_DNA"/>
</dbReference>
<dbReference type="OrthoDB" id="321327at2"/>
<name>A0A430B2Z5_9ENTE</name>
<dbReference type="InterPro" id="IPR003829">
    <property type="entry name" value="Pirin_N_dom"/>
</dbReference>
<evidence type="ECO:0000313" key="5">
    <source>
        <dbReference type="EMBL" id="RSU14679.1"/>
    </source>
</evidence>
<dbReference type="SUPFAM" id="SSF51182">
    <property type="entry name" value="RmlC-like cupins"/>
    <property type="match status" value="1"/>
</dbReference>
<dbReference type="PANTHER" id="PTHR13903:SF8">
    <property type="entry name" value="PIRIN"/>
    <property type="match status" value="1"/>
</dbReference>
<evidence type="ECO:0000256" key="1">
    <source>
        <dbReference type="ARBA" id="ARBA00008416"/>
    </source>
</evidence>
<dbReference type="Pfam" id="PF05726">
    <property type="entry name" value="Pirin_C"/>
    <property type="match status" value="1"/>
</dbReference>
<proteinExistence type="inferred from homology"/>